<protein>
    <submittedName>
        <fullName evidence="1">Uncharacterized protein</fullName>
    </submittedName>
</protein>
<gene>
    <name evidence="1" type="ORF">OUZ56_022794</name>
</gene>
<dbReference type="Proteomes" id="UP001234178">
    <property type="component" value="Unassembled WGS sequence"/>
</dbReference>
<sequence length="89" mass="10599">MGFGNHNSRIKVTIIVAIEQQEKTPPDNHSGMAIDRQRMLYSLKLFKTKMAYFAIHKKGKDYDEKKYECDDESFTQSMDQFIWQWELAF</sequence>
<comment type="caution">
    <text evidence="1">The sequence shown here is derived from an EMBL/GenBank/DDBJ whole genome shotgun (WGS) entry which is preliminary data.</text>
</comment>
<proteinExistence type="predicted"/>
<evidence type="ECO:0000313" key="1">
    <source>
        <dbReference type="EMBL" id="KAK4029835.1"/>
    </source>
</evidence>
<keyword evidence="2" id="KW-1185">Reference proteome</keyword>
<name>A0ABR0AXM1_9CRUS</name>
<evidence type="ECO:0000313" key="2">
    <source>
        <dbReference type="Proteomes" id="UP001234178"/>
    </source>
</evidence>
<organism evidence="1 2">
    <name type="scientific">Daphnia magna</name>
    <dbReference type="NCBI Taxonomy" id="35525"/>
    <lineage>
        <taxon>Eukaryota</taxon>
        <taxon>Metazoa</taxon>
        <taxon>Ecdysozoa</taxon>
        <taxon>Arthropoda</taxon>
        <taxon>Crustacea</taxon>
        <taxon>Branchiopoda</taxon>
        <taxon>Diplostraca</taxon>
        <taxon>Cladocera</taxon>
        <taxon>Anomopoda</taxon>
        <taxon>Daphniidae</taxon>
        <taxon>Daphnia</taxon>
    </lineage>
</organism>
<reference evidence="1 2" key="1">
    <citation type="journal article" date="2023" name="Nucleic Acids Res.">
        <title>The hologenome of Daphnia magna reveals possible DNA methylation and microbiome-mediated evolution of the host genome.</title>
        <authorList>
            <person name="Chaturvedi A."/>
            <person name="Li X."/>
            <person name="Dhandapani V."/>
            <person name="Marshall H."/>
            <person name="Kissane S."/>
            <person name="Cuenca-Cambronero M."/>
            <person name="Asole G."/>
            <person name="Calvet F."/>
            <person name="Ruiz-Romero M."/>
            <person name="Marangio P."/>
            <person name="Guigo R."/>
            <person name="Rago D."/>
            <person name="Mirbahai L."/>
            <person name="Eastwood N."/>
            <person name="Colbourne J.K."/>
            <person name="Zhou J."/>
            <person name="Mallon E."/>
            <person name="Orsini L."/>
        </authorList>
    </citation>
    <scope>NUCLEOTIDE SEQUENCE [LARGE SCALE GENOMIC DNA]</scope>
    <source>
        <strain evidence="1">LRV0_1</strain>
    </source>
</reference>
<accession>A0ABR0AXM1</accession>
<dbReference type="EMBL" id="JAOYFB010000039">
    <property type="protein sequence ID" value="KAK4029835.1"/>
    <property type="molecule type" value="Genomic_DNA"/>
</dbReference>